<sequence>MVANTGKRQSQTGADHKEEAKRQLLLQMLDTQALVGDLATKAVVFSPPLITRQEVGIFGRSTINIIQGAYGSHKSRLAELIAALMLTGNTGDDPHFLDFERAMLERFCFCYIDTERNQKEELPYAIQGIKMKAGYQLEDKPAGFHFTSIKAIERGHRFDAIEAFISHVRQLTDLHLFVLIDVVTDAIGDFNDPKESMKLFDFLGNLCDRHNATFLLVIHQNPGTDKARGHTGTEAANKASTVLQIGFEKTDKGEDSELIKLRYLKLRRGKRPEPVFLQYSTEANGLVLASTDAVTAHINHRKHKASVEDMAERLESLLSGWRAC</sequence>
<dbReference type="RefSeq" id="WP_093834624.1">
    <property type="nucleotide sequence ID" value="NZ_FOLQ01000036.1"/>
</dbReference>
<dbReference type="AlphaFoldDB" id="A0A1I2GXS6"/>
<proteinExistence type="predicted"/>
<dbReference type="OrthoDB" id="877327at2"/>
<evidence type="ECO:0000313" key="2">
    <source>
        <dbReference type="Proteomes" id="UP000198598"/>
    </source>
</evidence>
<evidence type="ECO:0008006" key="3">
    <source>
        <dbReference type="Google" id="ProtNLM"/>
    </source>
</evidence>
<name>A0A1I2GXS6_9BACT</name>
<organism evidence="1 2">
    <name type="scientific">Spirosoma endophyticum</name>
    <dbReference type="NCBI Taxonomy" id="662367"/>
    <lineage>
        <taxon>Bacteria</taxon>
        <taxon>Pseudomonadati</taxon>
        <taxon>Bacteroidota</taxon>
        <taxon>Cytophagia</taxon>
        <taxon>Cytophagales</taxon>
        <taxon>Cytophagaceae</taxon>
        <taxon>Spirosoma</taxon>
    </lineage>
</organism>
<accession>A0A1I2GXS6</accession>
<protein>
    <recommendedName>
        <fullName evidence="3">AAA domain-containing protein</fullName>
    </recommendedName>
</protein>
<dbReference type="Proteomes" id="UP000198598">
    <property type="component" value="Unassembled WGS sequence"/>
</dbReference>
<dbReference type="SUPFAM" id="SSF52540">
    <property type="entry name" value="P-loop containing nucleoside triphosphate hydrolases"/>
    <property type="match status" value="1"/>
</dbReference>
<reference evidence="1 2" key="1">
    <citation type="submission" date="2016-10" db="EMBL/GenBank/DDBJ databases">
        <authorList>
            <person name="de Groot N.N."/>
        </authorList>
    </citation>
    <scope>NUCLEOTIDE SEQUENCE [LARGE SCALE GENOMIC DNA]</scope>
    <source>
        <strain evidence="1 2">DSM 26130</strain>
    </source>
</reference>
<dbReference type="STRING" id="662367.SAMN05216167_13628"/>
<dbReference type="Gene3D" id="3.40.50.300">
    <property type="entry name" value="P-loop containing nucleotide triphosphate hydrolases"/>
    <property type="match status" value="1"/>
</dbReference>
<gene>
    <name evidence="1" type="ORF">SAMN05216167_13628</name>
</gene>
<evidence type="ECO:0000313" key="1">
    <source>
        <dbReference type="EMBL" id="SFF22222.1"/>
    </source>
</evidence>
<dbReference type="InterPro" id="IPR027417">
    <property type="entry name" value="P-loop_NTPase"/>
</dbReference>
<dbReference type="EMBL" id="FOLQ01000036">
    <property type="protein sequence ID" value="SFF22222.1"/>
    <property type="molecule type" value="Genomic_DNA"/>
</dbReference>
<keyword evidence="2" id="KW-1185">Reference proteome</keyword>